<feature type="transmembrane region" description="Helical" evidence="8">
    <location>
        <begin position="50"/>
        <end position="67"/>
    </location>
</feature>
<dbReference type="InterPro" id="IPR018093">
    <property type="entry name" value="BCCT_CS"/>
</dbReference>
<feature type="transmembrane region" description="Helical" evidence="8">
    <location>
        <begin position="400"/>
        <end position="422"/>
    </location>
</feature>
<keyword evidence="6 8" id="KW-1133">Transmembrane helix</keyword>
<protein>
    <submittedName>
        <fullName evidence="9">BCCT family transporter</fullName>
    </submittedName>
</protein>
<dbReference type="PANTHER" id="PTHR30047:SF7">
    <property type="entry name" value="HIGH-AFFINITY CHOLINE TRANSPORT PROTEIN"/>
    <property type="match status" value="1"/>
</dbReference>
<dbReference type="InterPro" id="IPR000060">
    <property type="entry name" value="BCCT_transptr"/>
</dbReference>
<feature type="transmembrane region" description="Helical" evidence="8">
    <location>
        <begin position="258"/>
        <end position="281"/>
    </location>
</feature>
<dbReference type="EMBL" id="JBHSNO010000016">
    <property type="protein sequence ID" value="MFC5591491.1"/>
    <property type="molecule type" value="Genomic_DNA"/>
</dbReference>
<reference evidence="10" key="1">
    <citation type="journal article" date="2019" name="Int. J. Syst. Evol. Microbiol.">
        <title>The Global Catalogue of Microorganisms (GCM) 10K type strain sequencing project: providing services to taxonomists for standard genome sequencing and annotation.</title>
        <authorList>
            <consortium name="The Broad Institute Genomics Platform"/>
            <consortium name="The Broad Institute Genome Sequencing Center for Infectious Disease"/>
            <person name="Wu L."/>
            <person name="Ma J."/>
        </authorList>
    </citation>
    <scope>NUCLEOTIDE SEQUENCE [LARGE SCALE GENOMIC DNA]</scope>
    <source>
        <strain evidence="10">CGMCC 4.1434</strain>
    </source>
</reference>
<evidence type="ECO:0000256" key="6">
    <source>
        <dbReference type="ARBA" id="ARBA00022989"/>
    </source>
</evidence>
<feature type="transmembrane region" description="Helical" evidence="8">
    <location>
        <begin position="313"/>
        <end position="331"/>
    </location>
</feature>
<feature type="transmembrane region" description="Helical" evidence="8">
    <location>
        <begin position="138"/>
        <end position="158"/>
    </location>
</feature>
<evidence type="ECO:0000256" key="5">
    <source>
        <dbReference type="ARBA" id="ARBA00022692"/>
    </source>
</evidence>
<accession>A0ABW0TPR0</accession>
<dbReference type="NCBIfam" id="TIGR00842">
    <property type="entry name" value="bcct"/>
    <property type="match status" value="1"/>
</dbReference>
<dbReference type="Pfam" id="PF02028">
    <property type="entry name" value="BCCT"/>
    <property type="match status" value="1"/>
</dbReference>
<dbReference type="Proteomes" id="UP001596109">
    <property type="component" value="Unassembled WGS sequence"/>
</dbReference>
<feature type="transmembrane region" description="Helical" evidence="8">
    <location>
        <begin position="12"/>
        <end position="30"/>
    </location>
</feature>
<feature type="transmembrane region" description="Helical" evidence="8">
    <location>
        <begin position="225"/>
        <end position="246"/>
    </location>
</feature>
<organism evidence="9 10">
    <name type="scientific">Sporosarcina soli</name>
    <dbReference type="NCBI Taxonomy" id="334736"/>
    <lineage>
        <taxon>Bacteria</taxon>
        <taxon>Bacillati</taxon>
        <taxon>Bacillota</taxon>
        <taxon>Bacilli</taxon>
        <taxon>Bacillales</taxon>
        <taxon>Caryophanaceae</taxon>
        <taxon>Sporosarcina</taxon>
    </lineage>
</organism>
<evidence type="ECO:0000256" key="8">
    <source>
        <dbReference type="SAM" id="Phobius"/>
    </source>
</evidence>
<evidence type="ECO:0000256" key="3">
    <source>
        <dbReference type="ARBA" id="ARBA00022448"/>
    </source>
</evidence>
<sequence length="540" mass="59478">MKRNTIDKQILSIALTLVALLTVPILINPAKGTAFLNKVLNSITLNFGPLYLWACLAIFGFLLWLAFSKYGKVKLGNSKPEFSTFSWLALIFTAGIGSGIMYWGIIEWAYYYSSPPYGMEPLSVEAASFAPTYGMFHWGFSAWAIYCVPSIPIAYAVYIKKYPSFRLSTACRGIIGDRADGLLGKIIDVCFMFGLIGGIGTSLALGTPLLAEGIHHTFGVEKTLTLNLGIVVSLMIFFSICLYFGLKKGLKLLSDWNLYLYVAIAVFIFIFGPTAFIIASFTDSVGVLFQNFFRMSLYTDPVGKSGFSEAWTLFYWGWWFSYAPFTGMFAARISKGRTIKGLILGQLIGGTLGCWLAFAIFGNTSMFYEMAGIVPVLDILQNEGAPAAILASLQALPLGGIILILYLLVAAIFLATTVNSAAYTLSDVASKNLQIGEEPARWYRVFWGVLLTSISIVLMYGDGLEALQTLSIITALPLVFIMFLMIASFVKWITKEYESIMVQQENDASGDLPTRETEVVSQKQQKIEAPAILSKTRLEN</sequence>
<evidence type="ECO:0000256" key="1">
    <source>
        <dbReference type="ARBA" id="ARBA00004651"/>
    </source>
</evidence>
<keyword evidence="3" id="KW-0813">Transport</keyword>
<dbReference type="RefSeq" id="WP_381439345.1">
    <property type="nucleotide sequence ID" value="NZ_JBHSNO010000016.1"/>
</dbReference>
<evidence type="ECO:0000313" key="9">
    <source>
        <dbReference type="EMBL" id="MFC5591491.1"/>
    </source>
</evidence>
<feature type="transmembrane region" description="Helical" evidence="8">
    <location>
        <begin position="343"/>
        <end position="361"/>
    </location>
</feature>
<evidence type="ECO:0000256" key="2">
    <source>
        <dbReference type="ARBA" id="ARBA00005658"/>
    </source>
</evidence>
<evidence type="ECO:0000256" key="4">
    <source>
        <dbReference type="ARBA" id="ARBA00022475"/>
    </source>
</evidence>
<feature type="transmembrane region" description="Helical" evidence="8">
    <location>
        <begin position="87"/>
        <end position="111"/>
    </location>
</feature>
<name>A0ABW0TPR0_9BACL</name>
<comment type="similarity">
    <text evidence="2">Belongs to the BCCT transporter (TC 2.A.15) family.</text>
</comment>
<keyword evidence="4" id="KW-1003">Cell membrane</keyword>
<keyword evidence="7 8" id="KW-0472">Membrane</keyword>
<feature type="transmembrane region" description="Helical" evidence="8">
    <location>
        <begin position="472"/>
        <end position="493"/>
    </location>
</feature>
<keyword evidence="10" id="KW-1185">Reference proteome</keyword>
<feature type="transmembrane region" description="Helical" evidence="8">
    <location>
        <begin position="182"/>
        <end position="205"/>
    </location>
</feature>
<dbReference type="PANTHER" id="PTHR30047">
    <property type="entry name" value="HIGH-AFFINITY CHOLINE TRANSPORT PROTEIN-RELATED"/>
    <property type="match status" value="1"/>
</dbReference>
<gene>
    <name evidence="9" type="ORF">ACFPRA_21630</name>
</gene>
<evidence type="ECO:0000313" key="10">
    <source>
        <dbReference type="Proteomes" id="UP001596109"/>
    </source>
</evidence>
<feature type="transmembrane region" description="Helical" evidence="8">
    <location>
        <begin position="442"/>
        <end position="460"/>
    </location>
</feature>
<evidence type="ECO:0000256" key="7">
    <source>
        <dbReference type="ARBA" id="ARBA00023136"/>
    </source>
</evidence>
<proteinExistence type="inferred from homology"/>
<comment type="subcellular location">
    <subcellularLocation>
        <location evidence="1">Cell membrane</location>
        <topology evidence="1">Multi-pass membrane protein</topology>
    </subcellularLocation>
</comment>
<comment type="caution">
    <text evidence="9">The sequence shown here is derived from an EMBL/GenBank/DDBJ whole genome shotgun (WGS) entry which is preliminary data.</text>
</comment>
<dbReference type="PROSITE" id="PS01303">
    <property type="entry name" value="BCCT"/>
    <property type="match status" value="1"/>
</dbReference>
<keyword evidence="5 8" id="KW-0812">Transmembrane</keyword>